<comment type="catalytic activity">
    <reaction evidence="4 5">
        <text>uridine(38/39/40) in tRNA = pseudouridine(38/39/40) in tRNA</text>
        <dbReference type="Rhea" id="RHEA:22376"/>
        <dbReference type="Rhea" id="RHEA-COMP:10085"/>
        <dbReference type="Rhea" id="RHEA-COMP:10087"/>
        <dbReference type="ChEBI" id="CHEBI:65314"/>
        <dbReference type="ChEBI" id="CHEBI:65315"/>
        <dbReference type="EC" id="5.4.99.12"/>
    </reaction>
</comment>
<dbReference type="EMBL" id="JBHRZS010000007">
    <property type="protein sequence ID" value="MFC3880201.1"/>
    <property type="molecule type" value="Genomic_DNA"/>
</dbReference>
<feature type="domain" description="Pseudouridine synthase I TruA alpha/beta" evidence="6">
    <location>
        <begin position="12"/>
        <end position="107"/>
    </location>
</feature>
<comment type="caution">
    <text evidence="7">The sequence shown here is derived from an EMBL/GenBank/DDBJ whole genome shotgun (WGS) entry which is preliminary data.</text>
</comment>
<dbReference type="SUPFAM" id="SSF55120">
    <property type="entry name" value="Pseudouridine synthase"/>
    <property type="match status" value="1"/>
</dbReference>
<keyword evidence="8" id="KW-1185">Reference proteome</keyword>
<keyword evidence="2 4" id="KW-0819">tRNA processing</keyword>
<dbReference type="InterPro" id="IPR020103">
    <property type="entry name" value="PsdUridine_synth_cat_dom_sf"/>
</dbReference>
<feature type="binding site" evidence="4">
    <location>
        <position position="113"/>
    </location>
    <ligand>
        <name>substrate</name>
    </ligand>
</feature>
<dbReference type="Gene3D" id="3.30.70.580">
    <property type="entry name" value="Pseudouridine synthase I, catalytic domain, N-terminal subdomain"/>
    <property type="match status" value="1"/>
</dbReference>
<feature type="domain" description="Pseudouridine synthase I TruA alpha/beta" evidence="6">
    <location>
        <begin position="148"/>
        <end position="247"/>
    </location>
</feature>
<dbReference type="InterPro" id="IPR001406">
    <property type="entry name" value="PsdUridine_synth_TruA"/>
</dbReference>
<organism evidence="7 8">
    <name type="scientific">Algoriphagus namhaensis</name>
    <dbReference type="NCBI Taxonomy" id="915353"/>
    <lineage>
        <taxon>Bacteria</taxon>
        <taxon>Pseudomonadati</taxon>
        <taxon>Bacteroidota</taxon>
        <taxon>Cytophagia</taxon>
        <taxon>Cytophagales</taxon>
        <taxon>Cyclobacteriaceae</taxon>
        <taxon>Algoriphagus</taxon>
    </lineage>
</organism>
<dbReference type="EC" id="5.4.99.12" evidence="4"/>
<dbReference type="InterPro" id="IPR020094">
    <property type="entry name" value="TruA/RsuA/RluB/E/F_N"/>
</dbReference>
<evidence type="ECO:0000256" key="3">
    <source>
        <dbReference type="ARBA" id="ARBA00023235"/>
    </source>
</evidence>
<dbReference type="RefSeq" id="WP_377905383.1">
    <property type="nucleotide sequence ID" value="NZ_JBHRZS010000007.1"/>
</dbReference>
<dbReference type="Pfam" id="PF01416">
    <property type="entry name" value="PseudoU_synth_1"/>
    <property type="match status" value="2"/>
</dbReference>
<dbReference type="PANTHER" id="PTHR11142">
    <property type="entry name" value="PSEUDOURIDYLATE SYNTHASE"/>
    <property type="match status" value="1"/>
</dbReference>
<comment type="subunit">
    <text evidence="4">Homodimer.</text>
</comment>
<comment type="function">
    <text evidence="4">Formation of pseudouridine at positions 38, 39 and 40 in the anticodon stem and loop of transfer RNAs.</text>
</comment>
<dbReference type="Proteomes" id="UP001595805">
    <property type="component" value="Unassembled WGS sequence"/>
</dbReference>
<dbReference type="CDD" id="cd02570">
    <property type="entry name" value="PseudoU_synth_EcTruA"/>
    <property type="match status" value="1"/>
</dbReference>
<proteinExistence type="inferred from homology"/>
<evidence type="ECO:0000256" key="4">
    <source>
        <dbReference type="HAMAP-Rule" id="MF_00171"/>
    </source>
</evidence>
<dbReference type="Gene3D" id="3.30.70.660">
    <property type="entry name" value="Pseudouridine synthase I, catalytic domain, C-terminal subdomain"/>
    <property type="match status" value="1"/>
</dbReference>
<dbReference type="InterPro" id="IPR020095">
    <property type="entry name" value="PsdUridine_synth_TruA_C"/>
</dbReference>
<evidence type="ECO:0000256" key="2">
    <source>
        <dbReference type="ARBA" id="ARBA00022694"/>
    </source>
</evidence>
<dbReference type="PIRSF" id="PIRSF001430">
    <property type="entry name" value="tRNA_psdUrid_synth"/>
    <property type="match status" value="1"/>
</dbReference>
<evidence type="ECO:0000313" key="7">
    <source>
        <dbReference type="EMBL" id="MFC3880201.1"/>
    </source>
</evidence>
<dbReference type="HAMAP" id="MF_00171">
    <property type="entry name" value="TruA"/>
    <property type="match status" value="1"/>
</dbReference>
<feature type="active site" description="Nucleophile" evidence="4">
    <location>
        <position position="55"/>
    </location>
</feature>
<dbReference type="GO" id="GO:0160147">
    <property type="term" value="F:tRNA pseudouridine(38-40) synthase activity"/>
    <property type="evidence" value="ECO:0007669"/>
    <property type="project" value="UniProtKB-EC"/>
</dbReference>
<keyword evidence="3 4" id="KW-0413">Isomerase</keyword>
<evidence type="ECO:0000256" key="5">
    <source>
        <dbReference type="RuleBase" id="RU003792"/>
    </source>
</evidence>
<evidence type="ECO:0000313" key="8">
    <source>
        <dbReference type="Proteomes" id="UP001595805"/>
    </source>
</evidence>
<name>A0ABV8ATE3_9BACT</name>
<evidence type="ECO:0000259" key="6">
    <source>
        <dbReference type="Pfam" id="PF01416"/>
    </source>
</evidence>
<accession>A0ABV8ATE3</accession>
<comment type="similarity">
    <text evidence="1 4 5">Belongs to the tRNA pseudouridine synthase TruA family.</text>
</comment>
<protein>
    <recommendedName>
        <fullName evidence="4">tRNA pseudouridine synthase A</fullName>
        <ecNumber evidence="4">5.4.99.12</ecNumber>
    </recommendedName>
    <alternativeName>
        <fullName evidence="4">tRNA pseudouridine(38-40) synthase</fullName>
    </alternativeName>
    <alternativeName>
        <fullName evidence="4">tRNA pseudouridylate synthase I</fullName>
    </alternativeName>
    <alternativeName>
        <fullName evidence="4">tRNA-uridine isomerase I</fullName>
    </alternativeName>
</protein>
<evidence type="ECO:0000256" key="1">
    <source>
        <dbReference type="ARBA" id="ARBA00009375"/>
    </source>
</evidence>
<dbReference type="PANTHER" id="PTHR11142:SF0">
    <property type="entry name" value="TRNA PSEUDOURIDINE SYNTHASE-LIKE 1"/>
    <property type="match status" value="1"/>
</dbReference>
<dbReference type="NCBIfam" id="TIGR00071">
    <property type="entry name" value="hisT_truA"/>
    <property type="match status" value="1"/>
</dbReference>
<comment type="caution">
    <text evidence="4">Lacks conserved residue(s) required for the propagation of feature annotation.</text>
</comment>
<sequence>MSTHKRYFLELSYLGKPFHGWQVQENAVSIQGFIEEALTTYLKEKTTIQGSGRTDTGVNASFQVCHFETHVEFEKERLIRGLNGILPKEIAIHAIRQVKPDAHARFDAIKRSYTYRIIFRKNPFLENQAWLNFTAPPNVELMNQAAAYLLEYDDFECFSKVHTEVKHFRCQIFSAFWEQKEGELLFHITANRFLRGMVRAIVGTLLEIGQGKRSLEEMPKIIESKSRSQAGKAAPASGLFLSNVTYPDEIYLD</sequence>
<gene>
    <name evidence="4 7" type="primary">truA</name>
    <name evidence="7" type="ORF">ACFOSV_08440</name>
</gene>
<dbReference type="InterPro" id="IPR020097">
    <property type="entry name" value="PsdUridine_synth_TruA_a/b_dom"/>
</dbReference>
<reference evidence="8" key="1">
    <citation type="journal article" date="2019" name="Int. J. Syst. Evol. Microbiol.">
        <title>The Global Catalogue of Microorganisms (GCM) 10K type strain sequencing project: providing services to taxonomists for standard genome sequencing and annotation.</title>
        <authorList>
            <consortium name="The Broad Institute Genomics Platform"/>
            <consortium name="The Broad Institute Genome Sequencing Center for Infectious Disease"/>
            <person name="Wu L."/>
            <person name="Ma J."/>
        </authorList>
    </citation>
    <scope>NUCLEOTIDE SEQUENCE [LARGE SCALE GENOMIC DNA]</scope>
    <source>
        <strain evidence="8">CCUG 60523</strain>
    </source>
</reference>